<dbReference type="EC" id="3.5.1.54" evidence="3"/>
<dbReference type="PANTHER" id="PTHR11895">
    <property type="entry name" value="TRANSAMIDASE"/>
    <property type="match status" value="1"/>
</dbReference>
<feature type="domain" description="Allophanate hydrolase C-terminal" evidence="2">
    <location>
        <begin position="477"/>
        <end position="598"/>
    </location>
</feature>
<dbReference type="InterPro" id="IPR000120">
    <property type="entry name" value="Amidase"/>
</dbReference>
<sequence length="603" mass="65727">MKMSEIDLRLDALKQAYQNGGLTPRQVVGNLLEKAATYQDYNIFITLLSETQLEPYLHKLDQSDPQSLPLWGVPFVIKDNIDLAGISTTAACKEYSYMPENSATVVELLIEAGAIPIGKANMDQFATGLVGTRSPYGVCHNAFDFEMISGGSSSGSAVSLALNLCSFSLGTDTAGSGRVPAAFNNLVGLKPSKGLLSSSGLVPAVRSQDVISVFALNAQDAAQVFDVVAKFDEEDEFSRDLAELNPPVWHKKPVIGVPNASNLLFDGDQLAQENFEKAVEMLVSEGYKLVEVPFCSWLETAKLLYGGAWVAERYVAIEEFIEQHEADMDPTVAEIIAGARTLSAADAYKGSYKLQHAQRETQLQWKERGIDCIMTPTTPTIYSIEQLAEQPIQHNSTLGTYTNFMNLLDYAAVAMPTGFRDDKLPCGVTFFAPAGSDRALLQLTDALHGKFVETSGAKGLPVPASNPACFTDSRVIPLAVVGAHLSGFPLNKQLQERGATLLEETETAPKYRFYELNERPILKPGLVKQKSGGESIALEVWAMPKEHLGSFLALIPSPLGLGKVELIDGREVVGFICEPYGIEDAREITETGGWRNWMRQRTE</sequence>
<keyword evidence="3" id="KW-0378">Hydrolase</keyword>
<evidence type="ECO:0000259" key="2">
    <source>
        <dbReference type="Pfam" id="PF21986"/>
    </source>
</evidence>
<dbReference type="InterPro" id="IPR036928">
    <property type="entry name" value="AS_sf"/>
</dbReference>
<organism evidence="3 4">
    <name type="scientific">Thiomicrorhabdus heinhorstiae</name>
    <dbReference type="NCBI Taxonomy" id="2748010"/>
    <lineage>
        <taxon>Bacteria</taxon>
        <taxon>Pseudomonadati</taxon>
        <taxon>Pseudomonadota</taxon>
        <taxon>Gammaproteobacteria</taxon>
        <taxon>Thiotrichales</taxon>
        <taxon>Piscirickettsiaceae</taxon>
        <taxon>Thiomicrorhabdus</taxon>
    </lineage>
</organism>
<feature type="domain" description="Amidase" evidence="1">
    <location>
        <begin position="27"/>
        <end position="441"/>
    </location>
</feature>
<dbReference type="InterPro" id="IPR023631">
    <property type="entry name" value="Amidase_dom"/>
</dbReference>
<dbReference type="Pfam" id="PF01425">
    <property type="entry name" value="Amidase"/>
    <property type="match status" value="1"/>
</dbReference>
<evidence type="ECO:0000313" key="4">
    <source>
        <dbReference type="Proteomes" id="UP001193680"/>
    </source>
</evidence>
<dbReference type="NCBIfam" id="NF006043">
    <property type="entry name" value="PRK08186.1"/>
    <property type="match status" value="1"/>
</dbReference>
<dbReference type="Pfam" id="PF21986">
    <property type="entry name" value="AH_C"/>
    <property type="match status" value="1"/>
</dbReference>
<dbReference type="InterPro" id="IPR014085">
    <property type="entry name" value="Allophanate_hydrolase"/>
</dbReference>
<dbReference type="EMBL" id="JACBGI020000020">
    <property type="protein sequence ID" value="MBF6058546.1"/>
    <property type="molecule type" value="Genomic_DNA"/>
</dbReference>
<evidence type="ECO:0000259" key="1">
    <source>
        <dbReference type="Pfam" id="PF01425"/>
    </source>
</evidence>
<name>A0ABS0C325_9GAMM</name>
<gene>
    <name evidence="3" type="primary">atzF</name>
    <name evidence="3" type="ORF">H8792_009360</name>
</gene>
<dbReference type="InterPro" id="IPR053844">
    <property type="entry name" value="AH_C"/>
</dbReference>
<dbReference type="PANTHER" id="PTHR11895:SF169">
    <property type="entry name" value="GLUTAMYL-TRNA(GLN) AMIDOTRANSFERASE"/>
    <property type="match status" value="1"/>
</dbReference>
<dbReference type="Proteomes" id="UP001193680">
    <property type="component" value="Unassembled WGS sequence"/>
</dbReference>
<dbReference type="Gene3D" id="3.10.490.10">
    <property type="entry name" value="Gamma-glutamyl cyclotransferase-like"/>
    <property type="match status" value="1"/>
</dbReference>
<reference evidence="3 4" key="1">
    <citation type="submission" date="2020-11" db="EMBL/GenBank/DDBJ databases">
        <title>Sulfur oxidizing isolate from Hospital Hole Sinkhole.</title>
        <authorList>
            <person name="Scott K.M."/>
        </authorList>
    </citation>
    <scope>NUCLEOTIDE SEQUENCE [LARGE SCALE GENOMIC DNA]</scope>
    <source>
        <strain evidence="3 4">HH1</strain>
    </source>
</reference>
<dbReference type="Gene3D" id="1.20.58.1700">
    <property type="match status" value="1"/>
</dbReference>
<comment type="caution">
    <text evidence="3">The sequence shown here is derived from an EMBL/GenBank/DDBJ whole genome shotgun (WGS) entry which is preliminary data.</text>
</comment>
<accession>A0ABS0C325</accession>
<keyword evidence="4" id="KW-1185">Reference proteome</keyword>
<proteinExistence type="predicted"/>
<evidence type="ECO:0000313" key="3">
    <source>
        <dbReference type="EMBL" id="MBF6058546.1"/>
    </source>
</evidence>
<dbReference type="NCBIfam" id="TIGR02713">
    <property type="entry name" value="allophanate_hyd"/>
    <property type="match status" value="1"/>
</dbReference>
<dbReference type="GO" id="GO:0004039">
    <property type="term" value="F:allophanate hydrolase activity"/>
    <property type="evidence" value="ECO:0007669"/>
    <property type="project" value="UniProtKB-EC"/>
</dbReference>
<dbReference type="Gene3D" id="3.90.1300.10">
    <property type="entry name" value="Amidase signature (AS) domain"/>
    <property type="match status" value="1"/>
</dbReference>
<protein>
    <submittedName>
        <fullName evidence="3">Allophanate hydrolase</fullName>
        <ecNumber evidence="3">3.5.1.54</ecNumber>
    </submittedName>
</protein>
<dbReference type="SUPFAM" id="SSF75304">
    <property type="entry name" value="Amidase signature (AS) enzymes"/>
    <property type="match status" value="1"/>
</dbReference>